<evidence type="ECO:0000313" key="3">
    <source>
        <dbReference type="Proteomes" id="UP001281410"/>
    </source>
</evidence>
<dbReference type="AlphaFoldDB" id="A0AAE0EDS1"/>
<sequence>MNAELYNEPNIEPNHEVDNGANNDQVDDLENVDEEHVQIQTLGIRVQRVSCIAPDMSGTFEVWHNVTLSDSDNATTWVIPGADSYAFGNGRNSTLIVQEPTSMIYKGQFLPSKKDLKRLVGLFAMRENFEWKVKMSNKTTLHLVCIIDKCTWKLNAVGRYERTYFQVRSFVNEHSCPLEETTDKLVPS</sequence>
<comment type="caution">
    <text evidence="2">The sequence shown here is derived from an EMBL/GenBank/DDBJ whole genome shotgun (WGS) entry which is preliminary data.</text>
</comment>
<feature type="region of interest" description="Disordered" evidence="1">
    <location>
        <begin position="1"/>
        <end position="26"/>
    </location>
</feature>
<gene>
    <name evidence="2" type="ORF">Dsin_004448</name>
</gene>
<protein>
    <recommendedName>
        <fullName evidence="4">Transposase MuDR plant domain-containing protein</fullName>
    </recommendedName>
</protein>
<reference evidence="2" key="1">
    <citation type="journal article" date="2023" name="Plant J.">
        <title>Genome sequences and population genomics provide insights into the demographic history, inbreeding, and mutation load of two 'living fossil' tree species of Dipteronia.</title>
        <authorList>
            <person name="Feng Y."/>
            <person name="Comes H.P."/>
            <person name="Chen J."/>
            <person name="Zhu S."/>
            <person name="Lu R."/>
            <person name="Zhang X."/>
            <person name="Li P."/>
            <person name="Qiu J."/>
            <person name="Olsen K.M."/>
            <person name="Qiu Y."/>
        </authorList>
    </citation>
    <scope>NUCLEOTIDE SEQUENCE</scope>
    <source>
        <strain evidence="2">NBL</strain>
    </source>
</reference>
<evidence type="ECO:0000256" key="1">
    <source>
        <dbReference type="SAM" id="MobiDB-lite"/>
    </source>
</evidence>
<dbReference type="Proteomes" id="UP001281410">
    <property type="component" value="Unassembled WGS sequence"/>
</dbReference>
<evidence type="ECO:0000313" key="2">
    <source>
        <dbReference type="EMBL" id="KAK3224586.1"/>
    </source>
</evidence>
<dbReference type="EMBL" id="JANJYJ010000002">
    <property type="protein sequence ID" value="KAK3224586.1"/>
    <property type="molecule type" value="Genomic_DNA"/>
</dbReference>
<name>A0AAE0EDS1_9ROSI</name>
<evidence type="ECO:0008006" key="4">
    <source>
        <dbReference type="Google" id="ProtNLM"/>
    </source>
</evidence>
<keyword evidence="3" id="KW-1185">Reference proteome</keyword>
<proteinExistence type="predicted"/>
<organism evidence="2 3">
    <name type="scientific">Dipteronia sinensis</name>
    <dbReference type="NCBI Taxonomy" id="43782"/>
    <lineage>
        <taxon>Eukaryota</taxon>
        <taxon>Viridiplantae</taxon>
        <taxon>Streptophyta</taxon>
        <taxon>Embryophyta</taxon>
        <taxon>Tracheophyta</taxon>
        <taxon>Spermatophyta</taxon>
        <taxon>Magnoliopsida</taxon>
        <taxon>eudicotyledons</taxon>
        <taxon>Gunneridae</taxon>
        <taxon>Pentapetalae</taxon>
        <taxon>rosids</taxon>
        <taxon>malvids</taxon>
        <taxon>Sapindales</taxon>
        <taxon>Sapindaceae</taxon>
        <taxon>Hippocastanoideae</taxon>
        <taxon>Acereae</taxon>
        <taxon>Dipteronia</taxon>
    </lineage>
</organism>
<accession>A0AAE0EDS1</accession>